<evidence type="ECO:0000313" key="1">
    <source>
        <dbReference type="EMBL" id="KRZ58724.1"/>
    </source>
</evidence>
<gene>
    <name evidence="1" type="ORF">T02_457</name>
</gene>
<protein>
    <submittedName>
        <fullName evidence="1">Uncharacterized protein</fullName>
    </submittedName>
</protein>
<evidence type="ECO:0000313" key="2">
    <source>
        <dbReference type="Proteomes" id="UP000054721"/>
    </source>
</evidence>
<comment type="caution">
    <text evidence="1">The sequence shown here is derived from an EMBL/GenBank/DDBJ whole genome shotgun (WGS) entry which is preliminary data.</text>
</comment>
<name>A0A0V1LGS1_9BILA</name>
<accession>A0A0V1LGS1</accession>
<reference evidence="1 2" key="1">
    <citation type="submission" date="2015-05" db="EMBL/GenBank/DDBJ databases">
        <title>Evolution of Trichinella species and genotypes.</title>
        <authorList>
            <person name="Korhonen P.K."/>
            <person name="Edoardo P."/>
            <person name="Giuseppe L.R."/>
            <person name="Gasser R.B."/>
        </authorList>
    </citation>
    <scope>NUCLEOTIDE SEQUENCE [LARGE SCALE GENOMIC DNA]</scope>
    <source>
        <strain evidence="1">ISS10</strain>
    </source>
</reference>
<keyword evidence="2" id="KW-1185">Reference proteome</keyword>
<proteinExistence type="predicted"/>
<sequence>MRSCFSQGSRSLIIQFEDSISINFRMIYIVDTDLKHNSIQMIEEKNNKNILIVIVEVSFSIFYLLS</sequence>
<dbReference type="Proteomes" id="UP000054721">
    <property type="component" value="Unassembled WGS sequence"/>
</dbReference>
<organism evidence="1 2">
    <name type="scientific">Trichinella nativa</name>
    <dbReference type="NCBI Taxonomy" id="6335"/>
    <lineage>
        <taxon>Eukaryota</taxon>
        <taxon>Metazoa</taxon>
        <taxon>Ecdysozoa</taxon>
        <taxon>Nematoda</taxon>
        <taxon>Enoplea</taxon>
        <taxon>Dorylaimia</taxon>
        <taxon>Trichinellida</taxon>
        <taxon>Trichinellidae</taxon>
        <taxon>Trichinella</taxon>
    </lineage>
</organism>
<dbReference type="EMBL" id="JYDW01000053">
    <property type="protein sequence ID" value="KRZ58724.1"/>
    <property type="molecule type" value="Genomic_DNA"/>
</dbReference>
<dbReference type="AlphaFoldDB" id="A0A0V1LGS1"/>